<dbReference type="InterPro" id="IPR038071">
    <property type="entry name" value="UROD/MetE-like_sf"/>
</dbReference>
<comment type="caution">
    <text evidence="1">The sequence shown here is derived from an EMBL/GenBank/DDBJ whole genome shotgun (WGS) entry which is preliminary data.</text>
</comment>
<reference evidence="1" key="1">
    <citation type="journal article" date="2015" name="Nature">
        <title>Complex archaea that bridge the gap between prokaryotes and eukaryotes.</title>
        <authorList>
            <person name="Spang A."/>
            <person name="Saw J.H."/>
            <person name="Jorgensen S.L."/>
            <person name="Zaremba-Niedzwiedzka K."/>
            <person name="Martijn J."/>
            <person name="Lind A.E."/>
            <person name="van Eijk R."/>
            <person name="Schleper C."/>
            <person name="Guy L."/>
            <person name="Ettema T.J."/>
        </authorList>
    </citation>
    <scope>NUCLEOTIDE SEQUENCE</scope>
</reference>
<organism evidence="1">
    <name type="scientific">marine sediment metagenome</name>
    <dbReference type="NCBI Taxonomy" id="412755"/>
    <lineage>
        <taxon>unclassified sequences</taxon>
        <taxon>metagenomes</taxon>
        <taxon>ecological metagenomes</taxon>
    </lineage>
</organism>
<evidence type="ECO:0008006" key="2">
    <source>
        <dbReference type="Google" id="ProtNLM"/>
    </source>
</evidence>
<proteinExistence type="predicted"/>
<protein>
    <recommendedName>
        <fullName evidence="2">Uroporphyrinogen decarboxylase (URO-D) domain-containing protein</fullName>
    </recommendedName>
</protein>
<evidence type="ECO:0000313" key="1">
    <source>
        <dbReference type="EMBL" id="KKL27966.1"/>
    </source>
</evidence>
<gene>
    <name evidence="1" type="ORF">LCGC14_2379880</name>
</gene>
<dbReference type="EMBL" id="LAZR01035268">
    <property type="protein sequence ID" value="KKL27966.1"/>
    <property type="molecule type" value="Genomic_DNA"/>
</dbReference>
<accession>A0A0F9EDP0</accession>
<sequence>MQCDQPNIERVLASFEHKTVDRVPNFEILIEDKHTSRVLGRTVGDTLGSSKGASEETYATPPMDIEDYIELCTLIGQDAVGMEALWAPLKIKDEEGVLHIITDGSIHTREQLDRVIPHSKELDIEPKRRYLREYIQACEGTGIGTTIMTAAAVMTPYQFIIGFEEFMIKILKDMDFIEKVISMCMDYYM</sequence>
<dbReference type="Gene3D" id="3.20.20.210">
    <property type="match status" value="1"/>
</dbReference>
<dbReference type="AlphaFoldDB" id="A0A0F9EDP0"/>
<feature type="non-terminal residue" evidence="1">
    <location>
        <position position="189"/>
    </location>
</feature>
<name>A0A0F9EDP0_9ZZZZ</name>